<evidence type="ECO:0000313" key="2">
    <source>
        <dbReference type="EMBL" id="KAF3502911.1"/>
    </source>
</evidence>
<gene>
    <name evidence="2" type="ORF">F2Q69_00043741</name>
</gene>
<protein>
    <submittedName>
        <fullName evidence="2">Uncharacterized protein</fullName>
    </submittedName>
</protein>
<feature type="region of interest" description="Disordered" evidence="1">
    <location>
        <begin position="142"/>
        <end position="165"/>
    </location>
</feature>
<comment type="caution">
    <text evidence="2">The sequence shown here is derived from an EMBL/GenBank/DDBJ whole genome shotgun (WGS) entry which is preliminary data.</text>
</comment>
<accession>A0A8S9NLC6</accession>
<evidence type="ECO:0000313" key="3">
    <source>
        <dbReference type="Proteomes" id="UP000712600"/>
    </source>
</evidence>
<evidence type="ECO:0000256" key="1">
    <source>
        <dbReference type="SAM" id="MobiDB-lite"/>
    </source>
</evidence>
<dbReference type="EMBL" id="QGKX02001621">
    <property type="protein sequence ID" value="KAF3502911.1"/>
    <property type="molecule type" value="Genomic_DNA"/>
</dbReference>
<reference evidence="2" key="1">
    <citation type="submission" date="2019-12" db="EMBL/GenBank/DDBJ databases">
        <title>Genome sequencing and annotation of Brassica cretica.</title>
        <authorList>
            <person name="Studholme D.J."/>
            <person name="Sarris P."/>
        </authorList>
    </citation>
    <scope>NUCLEOTIDE SEQUENCE</scope>
    <source>
        <strain evidence="2">PFS-109/04</strain>
        <tissue evidence="2">Leaf</tissue>
    </source>
</reference>
<name>A0A8S9NLC6_BRACR</name>
<proteinExistence type="predicted"/>
<dbReference type="AlphaFoldDB" id="A0A8S9NLC6"/>
<sequence>MLLGESSWVVDPMAKASLEVRFARGYGSGSLSRLVWLDRQWLRRSSMAATSCSDFASLVGFVVPLPATPVMEEFLFGGGSKIGSLSCRIDSGGSNERLLCSGFGFERCVALCTRTALVVARTLTVMSFVEFIENQLLRRRYGKSRHPRQRGEPHIPVGFVKGREQ</sequence>
<dbReference type="Proteomes" id="UP000712600">
    <property type="component" value="Unassembled WGS sequence"/>
</dbReference>
<organism evidence="2 3">
    <name type="scientific">Brassica cretica</name>
    <name type="common">Mustard</name>
    <dbReference type="NCBI Taxonomy" id="69181"/>
    <lineage>
        <taxon>Eukaryota</taxon>
        <taxon>Viridiplantae</taxon>
        <taxon>Streptophyta</taxon>
        <taxon>Embryophyta</taxon>
        <taxon>Tracheophyta</taxon>
        <taxon>Spermatophyta</taxon>
        <taxon>Magnoliopsida</taxon>
        <taxon>eudicotyledons</taxon>
        <taxon>Gunneridae</taxon>
        <taxon>Pentapetalae</taxon>
        <taxon>rosids</taxon>
        <taxon>malvids</taxon>
        <taxon>Brassicales</taxon>
        <taxon>Brassicaceae</taxon>
        <taxon>Brassiceae</taxon>
        <taxon>Brassica</taxon>
    </lineage>
</organism>